<keyword evidence="2" id="KW-1185">Reference proteome</keyword>
<protein>
    <submittedName>
        <fullName evidence="1">Uncharacterized protein</fullName>
    </submittedName>
</protein>
<sequence>MDGRRLKVAEEKDDGVCSNRRDLEAEESWAVDDNTWTVELRYNGGARLREEEVGSNQRDLEAEQSWAVDDNTWTVELCDNGGARLR</sequence>
<reference evidence="2" key="1">
    <citation type="journal article" date="2024" name="IScience">
        <title>Strigolactones Initiate the Formation of Haustorium-like Structures in Castilleja.</title>
        <authorList>
            <person name="Buerger M."/>
            <person name="Peterson D."/>
            <person name="Chory J."/>
        </authorList>
    </citation>
    <scope>NUCLEOTIDE SEQUENCE [LARGE SCALE GENOMIC DNA]</scope>
</reference>
<gene>
    <name evidence="1" type="ORF">CASFOL_042203</name>
</gene>
<comment type="caution">
    <text evidence="1">The sequence shown here is derived from an EMBL/GenBank/DDBJ whole genome shotgun (WGS) entry which is preliminary data.</text>
</comment>
<evidence type="ECO:0000313" key="2">
    <source>
        <dbReference type="Proteomes" id="UP001632038"/>
    </source>
</evidence>
<proteinExistence type="predicted"/>
<organism evidence="1 2">
    <name type="scientific">Castilleja foliolosa</name>
    <dbReference type="NCBI Taxonomy" id="1961234"/>
    <lineage>
        <taxon>Eukaryota</taxon>
        <taxon>Viridiplantae</taxon>
        <taxon>Streptophyta</taxon>
        <taxon>Embryophyta</taxon>
        <taxon>Tracheophyta</taxon>
        <taxon>Spermatophyta</taxon>
        <taxon>Magnoliopsida</taxon>
        <taxon>eudicotyledons</taxon>
        <taxon>Gunneridae</taxon>
        <taxon>Pentapetalae</taxon>
        <taxon>asterids</taxon>
        <taxon>lamiids</taxon>
        <taxon>Lamiales</taxon>
        <taxon>Orobanchaceae</taxon>
        <taxon>Pedicularideae</taxon>
        <taxon>Castillejinae</taxon>
        <taxon>Castilleja</taxon>
    </lineage>
</organism>
<dbReference type="EMBL" id="JAVIJP010000107">
    <property type="protein sequence ID" value="KAL3614129.1"/>
    <property type="molecule type" value="Genomic_DNA"/>
</dbReference>
<dbReference type="AlphaFoldDB" id="A0ABD3BA40"/>
<accession>A0ABD3BA40</accession>
<name>A0ABD3BA40_9LAMI</name>
<dbReference type="Proteomes" id="UP001632038">
    <property type="component" value="Unassembled WGS sequence"/>
</dbReference>
<evidence type="ECO:0000313" key="1">
    <source>
        <dbReference type="EMBL" id="KAL3614129.1"/>
    </source>
</evidence>